<organism evidence="1 2">
    <name type="scientific">Collimonas arenae</name>
    <dbReference type="NCBI Taxonomy" id="279058"/>
    <lineage>
        <taxon>Bacteria</taxon>
        <taxon>Pseudomonadati</taxon>
        <taxon>Pseudomonadota</taxon>
        <taxon>Betaproteobacteria</taxon>
        <taxon>Burkholderiales</taxon>
        <taxon>Oxalobacteraceae</taxon>
        <taxon>Collimonas</taxon>
    </lineage>
</organism>
<dbReference type="EMBL" id="CP009962">
    <property type="protein sequence ID" value="AIY40527.1"/>
    <property type="molecule type" value="Genomic_DNA"/>
</dbReference>
<dbReference type="Proteomes" id="UP000030302">
    <property type="component" value="Chromosome"/>
</dbReference>
<sequence length="41" mass="4928">MRKNISLSHHLVTSQCYFYKMPERVFGVQLQKTIIRSNPLY</sequence>
<protein>
    <submittedName>
        <fullName evidence="1">Uncharacterized protein</fullName>
    </submittedName>
</protein>
<dbReference type="KEGG" id="care:LT85_1369"/>
<proteinExistence type="predicted"/>
<reference evidence="2" key="1">
    <citation type="journal article" date="2014" name="Soil Biol. Biochem.">
        <title>Structure and function of bacterial communities in ageing soils: Insights from the Mendocino ecological staircase.</title>
        <authorList>
            <person name="Uroz S."/>
            <person name="Tech J.J."/>
            <person name="Sawaya N.A."/>
            <person name="Frey-Klett P."/>
            <person name="Leveau J.H.J."/>
        </authorList>
    </citation>
    <scope>NUCLEOTIDE SEQUENCE [LARGE SCALE GENOMIC DNA]</scope>
    <source>
        <strain evidence="2">Cal35</strain>
    </source>
</reference>
<gene>
    <name evidence="1" type="ORF">LT85_1369</name>
</gene>
<accession>A0A0A1FCE3</accession>
<evidence type="ECO:0000313" key="1">
    <source>
        <dbReference type="EMBL" id="AIY40527.1"/>
    </source>
</evidence>
<name>A0A0A1FCE3_9BURK</name>
<evidence type="ECO:0000313" key="2">
    <source>
        <dbReference type="Proteomes" id="UP000030302"/>
    </source>
</evidence>
<dbReference type="HOGENOM" id="CLU_3268429_0_0_4"/>
<dbReference type="AlphaFoldDB" id="A0A0A1FCE3"/>
<dbReference type="STRING" id="279058.LT85_1369"/>
<keyword evidence="2" id="KW-1185">Reference proteome</keyword>